<dbReference type="FunFam" id="1.10.45.10:FF:000001">
    <property type="entry name" value="D-lactate dehydrogenase mitochondrial"/>
    <property type="match status" value="1"/>
</dbReference>
<dbReference type="Proteomes" id="UP000196365">
    <property type="component" value="Unassembled WGS sequence"/>
</dbReference>
<evidence type="ECO:0000256" key="4">
    <source>
        <dbReference type="ARBA" id="ARBA00022827"/>
    </source>
</evidence>
<dbReference type="InterPro" id="IPR016166">
    <property type="entry name" value="FAD-bd_PCMH"/>
</dbReference>
<sequence>MSTATIMKYKKMDAQDIQYLRSIVGEDYIFVGEENIHDDYSGDELAGIERYPEVLIYVKSTDEIAKVLKYANENHIPVTTRGQGTGLVGGAVALCGGIMLSTEKMNRILELDEENLTVTVEPGVLLMDLTAFVESHDLFYPPDPGEKSASIGGNISTNAGGMRAVKYGVTRDYVRGMEFVLPNGQVMNFGGKIVKNSSGYSLKDLIVGSEGTLGVVSKLILKLLPLPKNKLSLLVPFQDLSTAIQTVPEIIKSKNIPTAIEFMQGEVILAAEEFLGKKFPDNSSDAYLLLQFDGNSKEELEAAYEKVADICLECGALDVLIADTDERHDSIWSARGAFLEAIKASTSHMDECDVVVPRNKVSEFVIYTHKLQEQYNMRISSFGHAGDGNLHIYLLKDQMDQKTWNEKAGEVFEKMYQKAFEMGGAVSGEHGIGFAKIPYLEEEFGKEGMELFRRIKLAFDPNEIMNPGKLGSNYKVNLYAC</sequence>
<dbReference type="PANTHER" id="PTHR42934">
    <property type="entry name" value="GLYCOLATE OXIDASE SUBUNIT GLCD"/>
    <property type="match status" value="1"/>
</dbReference>
<reference evidence="7 8" key="1">
    <citation type="submission" date="2017-02" db="EMBL/GenBank/DDBJ databases">
        <authorList>
            <person name="Peterson S.W."/>
        </authorList>
    </citation>
    <scope>NUCLEOTIDE SEQUENCE [LARGE SCALE GENOMIC DNA]</scope>
    <source>
        <strain evidence="7 8">DSM 15102</strain>
    </source>
</reference>
<feature type="domain" description="FAD-binding PCMH-type" evidence="6">
    <location>
        <begin position="48"/>
        <end position="226"/>
    </location>
</feature>
<evidence type="ECO:0000256" key="2">
    <source>
        <dbReference type="ARBA" id="ARBA00008000"/>
    </source>
</evidence>
<accession>A0A1T4P4F9</accession>
<evidence type="ECO:0000313" key="7">
    <source>
        <dbReference type="EMBL" id="SJZ86312.1"/>
    </source>
</evidence>
<dbReference type="Gene3D" id="1.10.45.10">
    <property type="entry name" value="Vanillyl-alcohol Oxidase, Chain A, domain 4"/>
    <property type="match status" value="1"/>
</dbReference>
<evidence type="ECO:0000256" key="5">
    <source>
        <dbReference type="ARBA" id="ARBA00023002"/>
    </source>
</evidence>
<comment type="cofactor">
    <cofactor evidence="1">
        <name>FAD</name>
        <dbReference type="ChEBI" id="CHEBI:57692"/>
    </cofactor>
</comment>
<dbReference type="Pfam" id="PF02913">
    <property type="entry name" value="FAD-oxidase_C"/>
    <property type="match status" value="1"/>
</dbReference>
<dbReference type="PROSITE" id="PS51387">
    <property type="entry name" value="FAD_PCMH"/>
    <property type="match status" value="1"/>
</dbReference>
<protein>
    <submittedName>
        <fullName evidence="7">Glycolate oxidase</fullName>
    </submittedName>
</protein>
<dbReference type="InterPro" id="IPR036318">
    <property type="entry name" value="FAD-bd_PCMH-like_sf"/>
</dbReference>
<evidence type="ECO:0000256" key="1">
    <source>
        <dbReference type="ARBA" id="ARBA00001974"/>
    </source>
</evidence>
<dbReference type="SUPFAM" id="SSF55103">
    <property type="entry name" value="FAD-linked oxidases, C-terminal domain"/>
    <property type="match status" value="1"/>
</dbReference>
<dbReference type="FunFam" id="3.30.70.2740:FF:000001">
    <property type="entry name" value="D-lactate dehydrogenase mitochondrial"/>
    <property type="match status" value="1"/>
</dbReference>
<dbReference type="GO" id="GO:0071949">
    <property type="term" value="F:FAD binding"/>
    <property type="evidence" value="ECO:0007669"/>
    <property type="project" value="InterPro"/>
</dbReference>
<gene>
    <name evidence="7" type="ORF">SAMN02745973_01923</name>
</gene>
<name>A0A1T4P4F9_9FIRM</name>
<keyword evidence="8" id="KW-1185">Reference proteome</keyword>
<dbReference type="EMBL" id="FUWV01000014">
    <property type="protein sequence ID" value="SJZ86312.1"/>
    <property type="molecule type" value="Genomic_DNA"/>
</dbReference>
<evidence type="ECO:0000259" key="6">
    <source>
        <dbReference type="PROSITE" id="PS51387"/>
    </source>
</evidence>
<dbReference type="InterPro" id="IPR006094">
    <property type="entry name" value="Oxid_FAD_bind_N"/>
</dbReference>
<comment type="similarity">
    <text evidence="2">Belongs to the FAD-binding oxidoreductase/transferase type 4 family.</text>
</comment>
<dbReference type="GO" id="GO:0016491">
    <property type="term" value="F:oxidoreductase activity"/>
    <property type="evidence" value="ECO:0007669"/>
    <property type="project" value="UniProtKB-KW"/>
</dbReference>
<dbReference type="Gene3D" id="3.30.465.10">
    <property type="match status" value="1"/>
</dbReference>
<dbReference type="PANTHER" id="PTHR42934:SF2">
    <property type="entry name" value="GLYCOLATE OXIDASE SUBUNIT GLCD"/>
    <property type="match status" value="1"/>
</dbReference>
<keyword evidence="3" id="KW-0285">Flavoprotein</keyword>
<dbReference type="InterPro" id="IPR016164">
    <property type="entry name" value="FAD-linked_Oxase-like_C"/>
</dbReference>
<evidence type="ECO:0000256" key="3">
    <source>
        <dbReference type="ARBA" id="ARBA00022630"/>
    </source>
</evidence>
<proteinExistence type="inferred from homology"/>
<dbReference type="InterPro" id="IPR016169">
    <property type="entry name" value="FAD-bd_PCMH_sub2"/>
</dbReference>
<keyword evidence="5" id="KW-0560">Oxidoreductase</keyword>
<dbReference type="InterPro" id="IPR004113">
    <property type="entry name" value="FAD-bd_oxidored_4_C"/>
</dbReference>
<organism evidence="7 8">
    <name type="scientific">Garciella nitratireducens DSM 15102</name>
    <dbReference type="NCBI Taxonomy" id="1121911"/>
    <lineage>
        <taxon>Bacteria</taxon>
        <taxon>Bacillati</taxon>
        <taxon>Bacillota</taxon>
        <taxon>Clostridia</taxon>
        <taxon>Eubacteriales</taxon>
        <taxon>Eubacteriaceae</taxon>
        <taxon>Garciella</taxon>
    </lineage>
</organism>
<dbReference type="Gene3D" id="3.30.70.2740">
    <property type="match status" value="1"/>
</dbReference>
<dbReference type="InterPro" id="IPR016171">
    <property type="entry name" value="Vanillyl_alc_oxidase_C-sub2"/>
</dbReference>
<dbReference type="Gene3D" id="3.30.43.10">
    <property type="entry name" value="Uridine Diphospho-n-acetylenolpyruvylglucosamine Reductase, domain 2"/>
    <property type="match status" value="1"/>
</dbReference>
<dbReference type="Gene3D" id="3.30.70.2190">
    <property type="match status" value="1"/>
</dbReference>
<dbReference type="InterPro" id="IPR051914">
    <property type="entry name" value="FAD-linked_OxidoTrans_Type4"/>
</dbReference>
<dbReference type="AlphaFoldDB" id="A0A1T4P4F9"/>
<dbReference type="SUPFAM" id="SSF56176">
    <property type="entry name" value="FAD-binding/transporter-associated domain-like"/>
    <property type="match status" value="1"/>
</dbReference>
<evidence type="ECO:0000313" key="8">
    <source>
        <dbReference type="Proteomes" id="UP000196365"/>
    </source>
</evidence>
<keyword evidence="4" id="KW-0274">FAD</keyword>
<dbReference type="Pfam" id="PF01565">
    <property type="entry name" value="FAD_binding_4"/>
    <property type="match status" value="1"/>
</dbReference>
<dbReference type="InterPro" id="IPR016167">
    <property type="entry name" value="FAD-bd_PCMH_sub1"/>
</dbReference>